<dbReference type="EMBL" id="JAPEIS010000001">
    <property type="protein sequence ID" value="KAJ8070009.1"/>
    <property type="molecule type" value="Genomic_DNA"/>
</dbReference>
<reference evidence="1" key="1">
    <citation type="submission" date="2022-11" db="EMBL/GenBank/DDBJ databases">
        <title>Genome Resource of Sclerotinia nivalis Strain SnTB1, a Plant Pathogen Isolated from American Ginseng.</title>
        <authorList>
            <person name="Fan S."/>
        </authorList>
    </citation>
    <scope>NUCLEOTIDE SEQUENCE</scope>
    <source>
        <strain evidence="1">SnTB1</strain>
    </source>
</reference>
<dbReference type="Proteomes" id="UP001152300">
    <property type="component" value="Unassembled WGS sequence"/>
</dbReference>
<dbReference type="AlphaFoldDB" id="A0A9X0DNQ7"/>
<proteinExistence type="predicted"/>
<gene>
    <name evidence="1" type="ORF">OCU04_000412</name>
</gene>
<evidence type="ECO:0000313" key="2">
    <source>
        <dbReference type="Proteomes" id="UP001152300"/>
    </source>
</evidence>
<dbReference type="OrthoDB" id="2968323at2759"/>
<comment type="caution">
    <text evidence="1">The sequence shown here is derived from an EMBL/GenBank/DDBJ whole genome shotgun (WGS) entry which is preliminary data.</text>
</comment>
<organism evidence="1 2">
    <name type="scientific">Sclerotinia nivalis</name>
    <dbReference type="NCBI Taxonomy" id="352851"/>
    <lineage>
        <taxon>Eukaryota</taxon>
        <taxon>Fungi</taxon>
        <taxon>Dikarya</taxon>
        <taxon>Ascomycota</taxon>
        <taxon>Pezizomycotina</taxon>
        <taxon>Leotiomycetes</taxon>
        <taxon>Helotiales</taxon>
        <taxon>Sclerotiniaceae</taxon>
        <taxon>Sclerotinia</taxon>
    </lineage>
</organism>
<accession>A0A9X0DNQ7</accession>
<keyword evidence="2" id="KW-1185">Reference proteome</keyword>
<sequence>MEEAPGTKLEDVWNGKTITGKTSIVKGLVEIEKKLLSVSFTRGKPTGLSDSDS</sequence>
<name>A0A9X0DNQ7_9HELO</name>
<protein>
    <submittedName>
        <fullName evidence="1">Uncharacterized protein</fullName>
    </submittedName>
</protein>
<evidence type="ECO:0000313" key="1">
    <source>
        <dbReference type="EMBL" id="KAJ8070009.1"/>
    </source>
</evidence>